<feature type="transmembrane region" description="Helical" evidence="1">
    <location>
        <begin position="209"/>
        <end position="227"/>
    </location>
</feature>
<evidence type="ECO:0000313" key="3">
    <source>
        <dbReference type="Proteomes" id="UP000053051"/>
    </source>
</evidence>
<evidence type="ECO:0000313" key="2">
    <source>
        <dbReference type="EMBL" id="CCH67918.1"/>
    </source>
</evidence>
<proteinExistence type="predicted"/>
<dbReference type="EMBL" id="CAIY01000070">
    <property type="protein sequence ID" value="CCH67918.1"/>
    <property type="molecule type" value="Genomic_DNA"/>
</dbReference>
<dbReference type="AlphaFoldDB" id="M1X148"/>
<reference evidence="3" key="2">
    <citation type="submission" date="2016-01" db="EMBL/GenBank/DDBJ databases">
        <title>Diatom-associated endosymboitic cyanobacterium lacks core nitrogen metabolism enzymes.</title>
        <authorList>
            <person name="Hilton J.A."/>
            <person name="Foster R.A."/>
            <person name="Tripp H.J."/>
            <person name="Carter B.J."/>
            <person name="Zehr J.P."/>
            <person name="Villareal T.A."/>
        </authorList>
    </citation>
    <scope>NUCLEOTIDE SEQUENCE [LARGE SCALE GENOMIC DNA]</scope>
    <source>
        <strain evidence="3">HH01</strain>
    </source>
</reference>
<organism evidence="2 3">
    <name type="scientific">Richelia intracellularis HH01</name>
    <dbReference type="NCBI Taxonomy" id="1165094"/>
    <lineage>
        <taxon>Bacteria</taxon>
        <taxon>Bacillati</taxon>
        <taxon>Cyanobacteriota</taxon>
        <taxon>Cyanophyceae</taxon>
        <taxon>Nostocales</taxon>
        <taxon>Nostocaceae</taxon>
        <taxon>Richelia</taxon>
    </lineage>
</organism>
<feature type="transmembrane region" description="Helical" evidence="1">
    <location>
        <begin position="174"/>
        <end position="197"/>
    </location>
</feature>
<dbReference type="STRING" id="1165094.RINTHH_17630"/>
<keyword evidence="3" id="KW-1185">Reference proteome</keyword>
<name>M1X148_9NOST</name>
<sequence>MAIISMANLSLVIFDLSYIPWRNLYFNHLPELTKKYDLIKGIEPHRDTQKYLATVDDLQTSIELSGLDFPEVKNRLYQLQKLSVEMINNNPFAGVGKAGTLEKIKKNIRERIAVVTNGRKISSSKEAFKIFWSYDYLSSKGWGKENLFFNQKIQPLIASNYFRHIDDNGEFIDLFWMIDLPFIVLFSLEFIILSLWLKHKHPNFSYLRLVLWHWYNLWLIFPLWRWMRILPVIFRLERADFLHVNQLRRQIQQLIVASFAEEITEMVIVRVINQTQTSISKGELTRWLLQRDNWFSYVDVNNINEIEAIIEIFVQVLIYQIIPQIKPEIDAILQHAIHITLNQTPFYQNFKNFPGVEAIQTQLGQELVNHITTNLYQFLVSGCKDPVSTELSSKLMESFTKVLGSEMQKKNILSEVQNLFIDFLEEVKINYVQQLSEEEIEEILERTSHLKTQTSVRHFFNSNNSLTS</sequence>
<comment type="caution">
    <text evidence="2">The sequence shown here is derived from an EMBL/GenBank/DDBJ whole genome shotgun (WGS) entry which is preliminary data.</text>
</comment>
<keyword evidence="1" id="KW-0812">Transmembrane</keyword>
<gene>
    <name evidence="2" type="ORF">RINTHH_17630</name>
</gene>
<keyword evidence="1" id="KW-1133">Transmembrane helix</keyword>
<keyword evidence="1" id="KW-0472">Membrane</keyword>
<protein>
    <submittedName>
        <fullName evidence="2">Uncharacterized protein</fullName>
    </submittedName>
</protein>
<reference evidence="2 3" key="1">
    <citation type="submission" date="2012-05" db="EMBL/GenBank/DDBJ databases">
        <authorList>
            <person name="Hilton J."/>
        </authorList>
    </citation>
    <scope>NUCLEOTIDE SEQUENCE [LARGE SCALE GENOMIC DNA]</scope>
    <source>
        <strain evidence="2 3">HH01</strain>
    </source>
</reference>
<evidence type="ECO:0000256" key="1">
    <source>
        <dbReference type="SAM" id="Phobius"/>
    </source>
</evidence>
<accession>M1X148</accession>
<dbReference type="Proteomes" id="UP000053051">
    <property type="component" value="Unassembled WGS sequence"/>
</dbReference>